<evidence type="ECO:0000313" key="2">
    <source>
        <dbReference type="Proteomes" id="UP001325680"/>
    </source>
</evidence>
<dbReference type="EMBL" id="CP139960">
    <property type="protein sequence ID" value="WQD37397.1"/>
    <property type="molecule type" value="Genomic_DNA"/>
</dbReference>
<evidence type="ECO:0008006" key="3">
    <source>
        <dbReference type="Google" id="ProtNLM"/>
    </source>
</evidence>
<name>A0ABZ0W795_9BACT</name>
<reference evidence="1 2" key="1">
    <citation type="submission" date="2023-12" db="EMBL/GenBank/DDBJ databases">
        <title>Genome sequencing and assembly of bacterial species from a model synthetic community.</title>
        <authorList>
            <person name="Hogle S.L."/>
        </authorList>
    </citation>
    <scope>NUCLEOTIDE SEQUENCE [LARGE SCALE GENOMIC DNA]</scope>
    <source>
        <strain evidence="1 2">HAMBI_3031</strain>
    </source>
</reference>
<evidence type="ECO:0000313" key="1">
    <source>
        <dbReference type="EMBL" id="WQD37397.1"/>
    </source>
</evidence>
<gene>
    <name evidence="1" type="ORF">U0035_17145</name>
</gene>
<dbReference type="Proteomes" id="UP001325680">
    <property type="component" value="Chromosome"/>
</dbReference>
<dbReference type="RefSeq" id="WP_162817972.1">
    <property type="nucleotide sequence ID" value="NZ_CP139960.1"/>
</dbReference>
<sequence>MRNILLILYFIPFFVAQDAHYLNYLHCRLVNIAKPGSQQCDCRQLLTSPQKDQAAGGEQPATHVHAHLDVYFHHARSLNTDQLHVSYYKISYPLMRFQVLEGVEILPWRPPALQS</sequence>
<accession>A0ABZ0W795</accession>
<organism evidence="1 2">
    <name type="scientific">Niabella yanshanensis</name>
    <dbReference type="NCBI Taxonomy" id="577386"/>
    <lineage>
        <taxon>Bacteria</taxon>
        <taxon>Pseudomonadati</taxon>
        <taxon>Bacteroidota</taxon>
        <taxon>Chitinophagia</taxon>
        <taxon>Chitinophagales</taxon>
        <taxon>Chitinophagaceae</taxon>
        <taxon>Niabella</taxon>
    </lineage>
</organism>
<protein>
    <recommendedName>
        <fullName evidence="3">Secreted protein</fullName>
    </recommendedName>
</protein>
<keyword evidence="2" id="KW-1185">Reference proteome</keyword>
<proteinExistence type="predicted"/>